<keyword evidence="4" id="KW-0808">Transferase</keyword>
<dbReference type="RefSeq" id="WP_158081306.1">
    <property type="nucleotide sequence ID" value="NZ_MTJN01000002.1"/>
</dbReference>
<dbReference type="STRING" id="28066.RF819_17030"/>
<evidence type="ECO:0000259" key="8">
    <source>
        <dbReference type="PROSITE" id="PS50109"/>
    </source>
</evidence>
<dbReference type="PRINTS" id="PR00344">
    <property type="entry name" value="BCTRLSENSOR"/>
</dbReference>
<dbReference type="GO" id="GO:0005886">
    <property type="term" value="C:plasma membrane"/>
    <property type="evidence" value="ECO:0007669"/>
    <property type="project" value="TreeGrafter"/>
</dbReference>
<gene>
    <name evidence="10" type="ORF">RF819_17030</name>
</gene>
<dbReference type="SUPFAM" id="SSF52172">
    <property type="entry name" value="CheY-like"/>
    <property type="match status" value="1"/>
</dbReference>
<dbReference type="InterPro" id="IPR036890">
    <property type="entry name" value="HATPase_C_sf"/>
</dbReference>
<dbReference type="GO" id="GO:0009927">
    <property type="term" value="F:histidine phosphotransfer kinase activity"/>
    <property type="evidence" value="ECO:0007669"/>
    <property type="project" value="TreeGrafter"/>
</dbReference>
<dbReference type="PROSITE" id="PS50110">
    <property type="entry name" value="RESPONSE_REGULATORY"/>
    <property type="match status" value="1"/>
</dbReference>
<dbReference type="Pfam" id="PF00072">
    <property type="entry name" value="Response_reg"/>
    <property type="match status" value="1"/>
</dbReference>
<dbReference type="EC" id="2.7.13.3" evidence="2"/>
<dbReference type="InterPro" id="IPR004358">
    <property type="entry name" value="Sig_transdc_His_kin-like_C"/>
</dbReference>
<dbReference type="AlphaFoldDB" id="A0A1T1AVR3"/>
<dbReference type="SMART" id="SM00448">
    <property type="entry name" value="REC"/>
    <property type="match status" value="1"/>
</dbReference>
<dbReference type="SMART" id="SM00388">
    <property type="entry name" value="HisKA"/>
    <property type="match status" value="1"/>
</dbReference>
<evidence type="ECO:0000256" key="5">
    <source>
        <dbReference type="ARBA" id="ARBA00022777"/>
    </source>
</evidence>
<feature type="transmembrane region" description="Helical" evidence="7">
    <location>
        <begin position="12"/>
        <end position="33"/>
    </location>
</feature>
<feature type="domain" description="Response regulatory" evidence="9">
    <location>
        <begin position="434"/>
        <end position="550"/>
    </location>
</feature>
<feature type="transmembrane region" description="Helical" evidence="7">
    <location>
        <begin position="39"/>
        <end position="60"/>
    </location>
</feature>
<dbReference type="InterPro" id="IPR001789">
    <property type="entry name" value="Sig_transdc_resp-reg_receiver"/>
</dbReference>
<dbReference type="InterPro" id="IPR036097">
    <property type="entry name" value="HisK_dim/P_sf"/>
</dbReference>
<evidence type="ECO:0000256" key="3">
    <source>
        <dbReference type="ARBA" id="ARBA00022553"/>
    </source>
</evidence>
<dbReference type="Pfam" id="PF02518">
    <property type="entry name" value="HATPase_c"/>
    <property type="match status" value="1"/>
</dbReference>
<dbReference type="PANTHER" id="PTHR43047:SF9">
    <property type="entry name" value="HISTIDINE KINASE"/>
    <property type="match status" value="1"/>
</dbReference>
<dbReference type="InterPro" id="IPR003594">
    <property type="entry name" value="HATPase_dom"/>
</dbReference>
<organism evidence="10 11">
    <name type="scientific">Rhodoferax fermentans</name>
    <dbReference type="NCBI Taxonomy" id="28066"/>
    <lineage>
        <taxon>Bacteria</taxon>
        <taxon>Pseudomonadati</taxon>
        <taxon>Pseudomonadota</taxon>
        <taxon>Betaproteobacteria</taxon>
        <taxon>Burkholderiales</taxon>
        <taxon>Comamonadaceae</taxon>
        <taxon>Rhodoferax</taxon>
    </lineage>
</organism>
<keyword evidence="5" id="KW-0418">Kinase</keyword>
<name>A0A1T1AVR3_RHOFE</name>
<dbReference type="Gene3D" id="3.40.50.2300">
    <property type="match status" value="1"/>
</dbReference>
<dbReference type="SUPFAM" id="SSF55874">
    <property type="entry name" value="ATPase domain of HSP90 chaperone/DNA topoisomerase II/histidine kinase"/>
    <property type="match status" value="1"/>
</dbReference>
<dbReference type="SUPFAM" id="SSF47384">
    <property type="entry name" value="Homodimeric domain of signal transducing histidine kinase"/>
    <property type="match status" value="1"/>
</dbReference>
<dbReference type="CDD" id="cd00082">
    <property type="entry name" value="HisKA"/>
    <property type="match status" value="1"/>
</dbReference>
<proteinExistence type="predicted"/>
<evidence type="ECO:0000313" key="10">
    <source>
        <dbReference type="EMBL" id="OOV08194.1"/>
    </source>
</evidence>
<evidence type="ECO:0000313" key="11">
    <source>
        <dbReference type="Proteomes" id="UP000190750"/>
    </source>
</evidence>
<keyword evidence="7" id="KW-1133">Transmembrane helix</keyword>
<dbReference type="OrthoDB" id="6114847at2"/>
<dbReference type="Pfam" id="PF00512">
    <property type="entry name" value="HisKA"/>
    <property type="match status" value="1"/>
</dbReference>
<sequence length="557" mass="59797">MKSVTGWGERARQVRAGSVIGLVFGLVFAAFNLLTPGQWVLGCVELAAVLLLVAPATVFASQAHRVGLAENLLLASALVIFSALIVLGGVEGTGLYWVYTVPFLAFFLKGQLIGWLLSAGFLGLATLYFLAGGPSLPWAYHYTPVAGPQFLMSLLFYTLMAAAFDHVRSRYAAELARRKDQAEAASLGKSRFLAAASHDLRQPAHALGMFVARLTQLPQQDAATRELVAGVDASVRALQEMLDAFFDYSRLDAPSMEVRLAAFPVNQLLDQLRISFDAMAAAKGLRLHIRPSPIWVHSDPVLLHRVLLNLLSNAVQHTHRGCVLVSCRPGSGHGQARIEVWDSGIGIASEYHEKIFQEFFQISNPERDRHKGLGLGLSLVQRACLLLNHPVTLRSQPGCGTRFCVQVPMVPAPAVVAPVAVPMDPPGSELAGLRVLLIEDDALGGVALAGLLRSWGCQVTSAVDVPTACALVSRSQPPAFVLSDYRLPGVYNGIDAICLLRQTLGADLPACVISGDTETSVRQQVQSAGLVLLQKPVRPAKLRNLLRHAVQGSAMVG</sequence>
<dbReference type="InterPro" id="IPR048435">
    <property type="entry name" value="MASE6"/>
</dbReference>
<evidence type="ECO:0000256" key="7">
    <source>
        <dbReference type="SAM" id="Phobius"/>
    </source>
</evidence>
<dbReference type="EMBL" id="MTJN01000002">
    <property type="protein sequence ID" value="OOV08194.1"/>
    <property type="molecule type" value="Genomic_DNA"/>
</dbReference>
<dbReference type="FunFam" id="3.30.565.10:FF:000049">
    <property type="entry name" value="Two-component sensor histidine kinase"/>
    <property type="match status" value="1"/>
</dbReference>
<feature type="transmembrane region" description="Helical" evidence="7">
    <location>
        <begin position="142"/>
        <end position="164"/>
    </location>
</feature>
<keyword evidence="7" id="KW-0812">Transmembrane</keyword>
<dbReference type="InterPro" id="IPR003661">
    <property type="entry name" value="HisK_dim/P_dom"/>
</dbReference>
<evidence type="ECO:0000256" key="4">
    <source>
        <dbReference type="ARBA" id="ARBA00022679"/>
    </source>
</evidence>
<dbReference type="Proteomes" id="UP000190750">
    <property type="component" value="Unassembled WGS sequence"/>
</dbReference>
<keyword evidence="11" id="KW-1185">Reference proteome</keyword>
<accession>A0A1T1AVR3</accession>
<keyword evidence="3 6" id="KW-0597">Phosphoprotein</keyword>
<dbReference type="CDD" id="cd00156">
    <property type="entry name" value="REC"/>
    <property type="match status" value="1"/>
</dbReference>
<dbReference type="GO" id="GO:0000155">
    <property type="term" value="F:phosphorelay sensor kinase activity"/>
    <property type="evidence" value="ECO:0007669"/>
    <property type="project" value="InterPro"/>
</dbReference>
<dbReference type="Gene3D" id="1.10.287.130">
    <property type="match status" value="1"/>
</dbReference>
<evidence type="ECO:0000256" key="6">
    <source>
        <dbReference type="PROSITE-ProRule" id="PRU00169"/>
    </source>
</evidence>
<feature type="transmembrane region" description="Helical" evidence="7">
    <location>
        <begin position="111"/>
        <end position="130"/>
    </location>
</feature>
<feature type="transmembrane region" description="Helical" evidence="7">
    <location>
        <begin position="72"/>
        <end position="99"/>
    </location>
</feature>
<dbReference type="InterPro" id="IPR005467">
    <property type="entry name" value="His_kinase_dom"/>
</dbReference>
<dbReference type="Gene3D" id="3.30.565.10">
    <property type="entry name" value="Histidine kinase-like ATPase, C-terminal domain"/>
    <property type="match status" value="1"/>
</dbReference>
<dbReference type="InterPro" id="IPR011006">
    <property type="entry name" value="CheY-like_superfamily"/>
</dbReference>
<reference evidence="10 11" key="1">
    <citation type="submission" date="2017-01" db="EMBL/GenBank/DDBJ databases">
        <title>Genome sequencing of Rhodoferax fermentans JCM 7819.</title>
        <authorList>
            <person name="Kim Y.J."/>
            <person name="Farh M.E.-A."/>
            <person name="Yang D.-C."/>
        </authorList>
    </citation>
    <scope>NUCLEOTIDE SEQUENCE [LARGE SCALE GENOMIC DNA]</scope>
    <source>
        <strain evidence="10 11">JCM 7819</strain>
    </source>
</reference>
<comment type="catalytic activity">
    <reaction evidence="1">
        <text>ATP + protein L-histidine = ADP + protein N-phospho-L-histidine.</text>
        <dbReference type="EC" id="2.7.13.3"/>
    </reaction>
</comment>
<comment type="caution">
    <text evidence="10">The sequence shown here is derived from an EMBL/GenBank/DDBJ whole genome shotgun (WGS) entry which is preliminary data.</text>
</comment>
<dbReference type="SMART" id="SM00387">
    <property type="entry name" value="HATPase_c"/>
    <property type="match status" value="1"/>
</dbReference>
<protein>
    <recommendedName>
        <fullName evidence="2">histidine kinase</fullName>
        <ecNumber evidence="2">2.7.13.3</ecNumber>
    </recommendedName>
</protein>
<evidence type="ECO:0000256" key="1">
    <source>
        <dbReference type="ARBA" id="ARBA00000085"/>
    </source>
</evidence>
<evidence type="ECO:0000256" key="2">
    <source>
        <dbReference type="ARBA" id="ARBA00012438"/>
    </source>
</evidence>
<dbReference type="PROSITE" id="PS50109">
    <property type="entry name" value="HIS_KIN"/>
    <property type="match status" value="1"/>
</dbReference>
<evidence type="ECO:0000259" key="9">
    <source>
        <dbReference type="PROSITE" id="PS50110"/>
    </source>
</evidence>
<feature type="modified residue" description="4-aspartylphosphate" evidence="6">
    <location>
        <position position="484"/>
    </location>
</feature>
<dbReference type="PANTHER" id="PTHR43047">
    <property type="entry name" value="TWO-COMPONENT HISTIDINE PROTEIN KINASE"/>
    <property type="match status" value="1"/>
</dbReference>
<dbReference type="Pfam" id="PF20966">
    <property type="entry name" value="MASE6"/>
    <property type="match status" value="1"/>
</dbReference>
<feature type="domain" description="Histidine kinase" evidence="8">
    <location>
        <begin position="195"/>
        <end position="411"/>
    </location>
</feature>
<keyword evidence="7" id="KW-0472">Membrane</keyword>